<dbReference type="SUPFAM" id="SSF51556">
    <property type="entry name" value="Metallo-dependent hydrolases"/>
    <property type="match status" value="1"/>
</dbReference>
<feature type="domain" description="Amidohydrolase 3" evidence="1">
    <location>
        <begin position="46"/>
        <end position="531"/>
    </location>
</feature>
<dbReference type="AlphaFoldDB" id="A0A2T4J6G6"/>
<organism evidence="2 3">
    <name type="scientific">Fuscovulum blasticum DSM 2131</name>
    <dbReference type="NCBI Taxonomy" id="1188250"/>
    <lineage>
        <taxon>Bacteria</taxon>
        <taxon>Pseudomonadati</taxon>
        <taxon>Pseudomonadota</taxon>
        <taxon>Alphaproteobacteria</taxon>
        <taxon>Rhodobacterales</taxon>
        <taxon>Paracoccaceae</taxon>
        <taxon>Pseudogemmobacter</taxon>
    </lineage>
</organism>
<dbReference type="GO" id="GO:0016810">
    <property type="term" value="F:hydrolase activity, acting on carbon-nitrogen (but not peptide) bonds"/>
    <property type="evidence" value="ECO:0007669"/>
    <property type="project" value="InterPro"/>
</dbReference>
<dbReference type="InterPro" id="IPR013108">
    <property type="entry name" value="Amidohydro_3"/>
</dbReference>
<dbReference type="Proteomes" id="UP000241362">
    <property type="component" value="Unassembled WGS sequence"/>
</dbReference>
<evidence type="ECO:0000313" key="2">
    <source>
        <dbReference type="EMBL" id="PTE13455.1"/>
    </source>
</evidence>
<protein>
    <recommendedName>
        <fullName evidence="1">Amidohydrolase 3 domain-containing protein</fullName>
    </recommendedName>
</protein>
<accession>A0A2T4J6G6</accession>
<keyword evidence="3" id="KW-1185">Reference proteome</keyword>
<dbReference type="Gene3D" id="3.20.20.140">
    <property type="entry name" value="Metal-dependent hydrolases"/>
    <property type="match status" value="1"/>
</dbReference>
<dbReference type="PANTHER" id="PTHR22642">
    <property type="entry name" value="IMIDAZOLONEPROPIONASE"/>
    <property type="match status" value="1"/>
</dbReference>
<evidence type="ECO:0000259" key="1">
    <source>
        <dbReference type="Pfam" id="PF07969"/>
    </source>
</evidence>
<dbReference type="PANTHER" id="PTHR22642:SF20">
    <property type="entry name" value="AMIDOHYDROLASE 3 DOMAIN-CONTAINING PROTEIN"/>
    <property type="match status" value="1"/>
</dbReference>
<dbReference type="InterPro" id="IPR011059">
    <property type="entry name" value="Metal-dep_hydrolase_composite"/>
</dbReference>
<dbReference type="Gene3D" id="2.30.40.10">
    <property type="entry name" value="Urease, subunit C, domain 1"/>
    <property type="match status" value="1"/>
</dbReference>
<comment type="caution">
    <text evidence="2">The sequence shown here is derived from an EMBL/GenBank/DDBJ whole genome shotgun (WGS) entry which is preliminary data.</text>
</comment>
<reference evidence="2 3" key="1">
    <citation type="submission" date="2018-03" db="EMBL/GenBank/DDBJ databases">
        <title>Rhodobacter blasticus.</title>
        <authorList>
            <person name="Meyer T.E."/>
            <person name="Miller S."/>
            <person name="Lodha T."/>
            <person name="Gandham S."/>
            <person name="Chintalapati S."/>
            <person name="Chintalapati V.R."/>
        </authorList>
    </citation>
    <scope>NUCLEOTIDE SEQUENCE [LARGE SCALE GENOMIC DNA]</scope>
    <source>
        <strain evidence="2 3">DSM 2131</strain>
    </source>
</reference>
<evidence type="ECO:0000313" key="3">
    <source>
        <dbReference type="Proteomes" id="UP000241362"/>
    </source>
</evidence>
<dbReference type="Gene3D" id="3.10.310.70">
    <property type="match status" value="1"/>
</dbReference>
<dbReference type="InterPro" id="IPR032466">
    <property type="entry name" value="Metal_Hydrolase"/>
</dbReference>
<dbReference type="SUPFAM" id="SSF51338">
    <property type="entry name" value="Composite domain of metallo-dependent hydrolases"/>
    <property type="match status" value="1"/>
</dbReference>
<proteinExistence type="predicted"/>
<gene>
    <name evidence="2" type="ORF">C5F44_14020</name>
</gene>
<dbReference type="RefSeq" id="WP_107674169.1">
    <property type="nucleotide sequence ID" value="NZ_PZKE01000014.1"/>
</dbReference>
<dbReference type="EMBL" id="PZKE01000014">
    <property type="protein sequence ID" value="PTE13455.1"/>
    <property type="molecule type" value="Genomic_DNA"/>
</dbReference>
<name>A0A2T4J6G6_FUSBL</name>
<dbReference type="CDD" id="cd01300">
    <property type="entry name" value="YtcJ_like"/>
    <property type="match status" value="1"/>
</dbReference>
<sequence>MVDTLIHNARIRTMDPARPTADWLLICDDRIAALGAGPAPGADRRIDAGGRLVLPGFQDAHIHLLSGGTDLATAVPLYEVGNEAGLLAAVAAHAAARPDLPLVIGAGWQPGVFGDDNLTAAVIDRAFADRPAILYDSSFHNACLNSRALDIAGIKNDTPDPPNGHIVRDHAGRATGMLHEEVIPWVLERLPDLTDDHRMQGLIAGQALANAHGITGVLDPRITDLEARIYARAQAEGRLTLRVAGAALVTEADTAEIAVARLAALRAAHPGPEFHVHSAKLFMDGVFENRTAALLAPYADAPGGNAPCMFGLEKTKTLFTALDAARFAIHVHVIGDAAARRAIEGFEAARAANGPWPAAHQLTHLQLLDAGDIARLAPAGATANIQPLWARLDPLIPDIALDMIGPARRAQTYAFRSLLEAGTDWCLSSDWPVSTLNPFEIIETAVTRQARRADGPREAFLPEQALTVEEAVLGYTAHAARACWRGDTTGILRPGFSADVIVLDQDIFACPPDVLSDTQVLLTLFKGRAVHAVGPFRWEA</sequence>
<dbReference type="InterPro" id="IPR033932">
    <property type="entry name" value="YtcJ-like"/>
</dbReference>
<dbReference type="Pfam" id="PF07969">
    <property type="entry name" value="Amidohydro_3"/>
    <property type="match status" value="1"/>
</dbReference>